<dbReference type="PANTHER" id="PTHR15104:SF0">
    <property type="entry name" value="DIHYDROPTERIDINE REDUCTASE"/>
    <property type="match status" value="1"/>
</dbReference>
<dbReference type="GO" id="GO:0070404">
    <property type="term" value="F:NADH binding"/>
    <property type="evidence" value="ECO:0007669"/>
    <property type="project" value="TreeGrafter"/>
</dbReference>
<protein>
    <recommendedName>
        <fullName evidence="7">Dihydropteridine reductase</fullName>
        <ecNumber evidence="6">1.5.1.34</ecNumber>
    </recommendedName>
    <alternativeName>
        <fullName evidence="8">Quinoid dihydropteridine reductase</fullName>
    </alternativeName>
</protein>
<dbReference type="GO" id="GO:0004155">
    <property type="term" value="F:6,7-dihydropteridine reductase activity"/>
    <property type="evidence" value="ECO:0007669"/>
    <property type="project" value="UniProtKB-EC"/>
</dbReference>
<evidence type="ECO:0000313" key="11">
    <source>
        <dbReference type="Proteomes" id="UP001150569"/>
    </source>
</evidence>
<evidence type="ECO:0000256" key="4">
    <source>
        <dbReference type="ARBA" id="ARBA00023002"/>
    </source>
</evidence>
<dbReference type="PRINTS" id="PR00081">
    <property type="entry name" value="GDHRDH"/>
</dbReference>
<dbReference type="GO" id="GO:0006559">
    <property type="term" value="P:L-phenylalanine catabolic process"/>
    <property type="evidence" value="ECO:0007669"/>
    <property type="project" value="TreeGrafter"/>
</dbReference>
<keyword evidence="5" id="KW-0783">Tetrahydrobiopterin biosynthesis</keyword>
<dbReference type="PANTHER" id="PTHR15104">
    <property type="entry name" value="DIHYDROPTERIDINE REDUCTASE"/>
    <property type="match status" value="1"/>
</dbReference>
<evidence type="ECO:0000313" key="10">
    <source>
        <dbReference type="EMBL" id="KAJ1924235.1"/>
    </source>
</evidence>
<dbReference type="AlphaFoldDB" id="A0A9W8ABX9"/>
<organism evidence="10 11">
    <name type="scientific">Tieghemiomyces parasiticus</name>
    <dbReference type="NCBI Taxonomy" id="78921"/>
    <lineage>
        <taxon>Eukaryota</taxon>
        <taxon>Fungi</taxon>
        <taxon>Fungi incertae sedis</taxon>
        <taxon>Zoopagomycota</taxon>
        <taxon>Kickxellomycotina</taxon>
        <taxon>Dimargaritomycetes</taxon>
        <taxon>Dimargaritales</taxon>
        <taxon>Dimargaritaceae</taxon>
        <taxon>Tieghemiomyces</taxon>
    </lineage>
</organism>
<dbReference type="GO" id="GO:0070402">
    <property type="term" value="F:NADPH binding"/>
    <property type="evidence" value="ECO:0007669"/>
    <property type="project" value="TreeGrafter"/>
</dbReference>
<gene>
    <name evidence="10" type="ORF">IWQ60_005336</name>
</gene>
<evidence type="ECO:0000256" key="6">
    <source>
        <dbReference type="ARBA" id="ARBA00039153"/>
    </source>
</evidence>
<evidence type="ECO:0000256" key="5">
    <source>
        <dbReference type="ARBA" id="ARBA00023007"/>
    </source>
</evidence>
<dbReference type="GO" id="GO:0006729">
    <property type="term" value="P:tetrahydrobiopterin biosynthetic process"/>
    <property type="evidence" value="ECO:0007669"/>
    <property type="project" value="UniProtKB-KW"/>
</dbReference>
<comment type="caution">
    <text evidence="10">The sequence shown here is derived from an EMBL/GenBank/DDBJ whole genome shotgun (WGS) entry which is preliminary data.</text>
</comment>
<comment type="subunit">
    <text evidence="2">Homodimer.</text>
</comment>
<keyword evidence="4" id="KW-0560">Oxidoreductase</keyword>
<evidence type="ECO:0000256" key="3">
    <source>
        <dbReference type="ARBA" id="ARBA00022857"/>
    </source>
</evidence>
<evidence type="ECO:0000256" key="2">
    <source>
        <dbReference type="ARBA" id="ARBA00011738"/>
    </source>
</evidence>
<evidence type="ECO:0000256" key="9">
    <source>
        <dbReference type="SAM" id="MobiDB-lite"/>
    </source>
</evidence>
<evidence type="ECO:0000256" key="1">
    <source>
        <dbReference type="ARBA" id="ARBA00006484"/>
    </source>
</evidence>
<dbReference type="EC" id="1.5.1.34" evidence="6"/>
<dbReference type="Gene3D" id="3.40.50.720">
    <property type="entry name" value="NAD(P)-binding Rossmann-like Domain"/>
    <property type="match status" value="1"/>
</dbReference>
<dbReference type="Proteomes" id="UP001150569">
    <property type="component" value="Unassembled WGS sequence"/>
</dbReference>
<dbReference type="GO" id="GO:0005737">
    <property type="term" value="C:cytoplasm"/>
    <property type="evidence" value="ECO:0007669"/>
    <property type="project" value="TreeGrafter"/>
</dbReference>
<accession>A0A9W8ABX9</accession>
<dbReference type="CDD" id="cd05334">
    <property type="entry name" value="DHPR_SDR_c_like"/>
    <property type="match status" value="1"/>
</dbReference>
<keyword evidence="11" id="KW-1185">Reference proteome</keyword>
<keyword evidence="3" id="KW-0521">NADP</keyword>
<evidence type="ECO:0000256" key="7">
    <source>
        <dbReference type="ARBA" id="ARBA00039520"/>
    </source>
</evidence>
<reference evidence="10" key="1">
    <citation type="submission" date="2022-07" db="EMBL/GenBank/DDBJ databases">
        <title>Phylogenomic reconstructions and comparative analyses of Kickxellomycotina fungi.</title>
        <authorList>
            <person name="Reynolds N.K."/>
            <person name="Stajich J.E."/>
            <person name="Barry K."/>
            <person name="Grigoriev I.V."/>
            <person name="Crous P."/>
            <person name="Smith M.E."/>
        </authorList>
    </citation>
    <scope>NUCLEOTIDE SEQUENCE</scope>
    <source>
        <strain evidence="10">RSA 861</strain>
    </source>
</reference>
<comment type="similarity">
    <text evidence="1">Belongs to the short-chain dehydrogenases/reductases (SDR) family.</text>
</comment>
<sequence>MSRVIVYGGNGALGATLVSLFKARSWQVTSIGLAPNPHADKNVLVKPNLPLPTAGQQVLETLQRTSDLPVHAVLCVAGGWEGGSIRSDQALASAEHMWQQSVQTSLIAAQIAARHLRPGGLLTLTGAEAAAAGPTPGMIGYGMAKAAVHHLTASLAAPEAGLPDRVSVNAILPVTLDTPANRGAMPDADRSSWTPLSEVAEELFAWASDPTKRPPSGSLVKILTKDNQTTFQ</sequence>
<dbReference type="Pfam" id="PF13561">
    <property type="entry name" value="adh_short_C2"/>
    <property type="match status" value="1"/>
</dbReference>
<feature type="region of interest" description="Disordered" evidence="9">
    <location>
        <begin position="208"/>
        <end position="232"/>
    </location>
</feature>
<dbReference type="SUPFAM" id="SSF51735">
    <property type="entry name" value="NAD(P)-binding Rossmann-fold domains"/>
    <property type="match status" value="1"/>
</dbReference>
<dbReference type="OrthoDB" id="1204at2759"/>
<dbReference type="InterPro" id="IPR036291">
    <property type="entry name" value="NAD(P)-bd_dom_sf"/>
</dbReference>
<name>A0A9W8ABX9_9FUNG</name>
<dbReference type="FunFam" id="3.40.50.720:FF:000157">
    <property type="entry name" value="Quinoid dihydropteridine reductase"/>
    <property type="match status" value="1"/>
</dbReference>
<dbReference type="InterPro" id="IPR002347">
    <property type="entry name" value="SDR_fam"/>
</dbReference>
<dbReference type="EMBL" id="JANBPT010000285">
    <property type="protein sequence ID" value="KAJ1924235.1"/>
    <property type="molecule type" value="Genomic_DNA"/>
</dbReference>
<proteinExistence type="inferred from homology"/>
<evidence type="ECO:0000256" key="8">
    <source>
        <dbReference type="ARBA" id="ARBA00041348"/>
    </source>
</evidence>